<dbReference type="InterPro" id="IPR001054">
    <property type="entry name" value="A/G_cyclase"/>
</dbReference>
<feature type="region of interest" description="Disordered" evidence="1">
    <location>
        <begin position="37"/>
        <end position="114"/>
    </location>
</feature>
<feature type="compositionally biased region" description="Acidic residues" evidence="1">
    <location>
        <begin position="37"/>
        <end position="50"/>
    </location>
</feature>
<dbReference type="STRING" id="35128.B8BZ17"/>
<dbReference type="GO" id="GO:0009190">
    <property type="term" value="P:cyclic nucleotide biosynthetic process"/>
    <property type="evidence" value="ECO:0007669"/>
    <property type="project" value="InterPro"/>
</dbReference>
<keyword evidence="2" id="KW-0472">Membrane</keyword>
<feature type="region of interest" description="Disordered" evidence="1">
    <location>
        <begin position="1025"/>
        <end position="1044"/>
    </location>
</feature>
<name>B8BZ17_THAPS</name>
<evidence type="ECO:0000256" key="2">
    <source>
        <dbReference type="SAM" id="Phobius"/>
    </source>
</evidence>
<proteinExistence type="predicted"/>
<keyword evidence="5" id="KW-1185">Reference proteome</keyword>
<dbReference type="SUPFAM" id="SSF55073">
    <property type="entry name" value="Nucleotide cyclase"/>
    <property type="match status" value="1"/>
</dbReference>
<feature type="transmembrane region" description="Helical" evidence="2">
    <location>
        <begin position="493"/>
        <end position="510"/>
    </location>
</feature>
<dbReference type="InParanoid" id="B8BZ17"/>
<feature type="domain" description="Guanylate cyclase" evidence="3">
    <location>
        <begin position="738"/>
        <end position="903"/>
    </location>
</feature>
<dbReference type="Gene3D" id="3.30.70.1230">
    <property type="entry name" value="Nucleotide cyclase"/>
    <property type="match status" value="1"/>
</dbReference>
<dbReference type="GeneID" id="7453324"/>
<dbReference type="PANTHER" id="PTHR43336:SF3">
    <property type="entry name" value="GUANYLATE CYCLASE DOMAIN-CONTAINING PROTEIN"/>
    <property type="match status" value="1"/>
</dbReference>
<protein>
    <recommendedName>
        <fullName evidence="3">Guanylate cyclase domain-containing protein</fullName>
    </recommendedName>
</protein>
<dbReference type="PaxDb" id="35128-Thaps22202"/>
<feature type="region of interest" description="Disordered" evidence="1">
    <location>
        <begin position="1"/>
        <end position="24"/>
    </location>
</feature>
<feature type="compositionally biased region" description="Polar residues" evidence="1">
    <location>
        <begin position="101"/>
        <end position="114"/>
    </location>
</feature>
<dbReference type="AlphaFoldDB" id="B8BZ17"/>
<accession>B8BZ17</accession>
<keyword evidence="2" id="KW-1133">Transmembrane helix</keyword>
<evidence type="ECO:0000313" key="5">
    <source>
        <dbReference type="Proteomes" id="UP000001449"/>
    </source>
</evidence>
<dbReference type="PROSITE" id="PS50125">
    <property type="entry name" value="GUANYLATE_CYCLASE_2"/>
    <property type="match status" value="1"/>
</dbReference>
<keyword evidence="2" id="KW-0812">Transmembrane</keyword>
<dbReference type="RefSeq" id="XP_002289271.1">
    <property type="nucleotide sequence ID" value="XM_002289235.1"/>
</dbReference>
<feature type="compositionally biased region" description="Polar residues" evidence="1">
    <location>
        <begin position="142"/>
        <end position="158"/>
    </location>
</feature>
<dbReference type="HOGENOM" id="CLU_277806_0_0_1"/>
<dbReference type="PANTHER" id="PTHR43336">
    <property type="entry name" value="OXYGEN SENSOR HISTIDINE KINASE RESPONSE REGULATOR DEVS/DOSS"/>
    <property type="match status" value="1"/>
</dbReference>
<evidence type="ECO:0000313" key="4">
    <source>
        <dbReference type="EMBL" id="EED92808.1"/>
    </source>
</evidence>
<feature type="compositionally biased region" description="Basic and acidic residues" evidence="1">
    <location>
        <begin position="84"/>
        <end position="94"/>
    </location>
</feature>
<gene>
    <name evidence="4" type="ORF">THAPSDRAFT_22202</name>
</gene>
<feature type="transmembrane region" description="Helical" evidence="2">
    <location>
        <begin position="609"/>
        <end position="635"/>
    </location>
</feature>
<dbReference type="Proteomes" id="UP000001449">
    <property type="component" value="Chromosome 4"/>
</dbReference>
<dbReference type="InterPro" id="IPR029787">
    <property type="entry name" value="Nucleotide_cyclase"/>
</dbReference>
<organism evidence="4 5">
    <name type="scientific">Thalassiosira pseudonana</name>
    <name type="common">Marine diatom</name>
    <name type="synonym">Cyclotella nana</name>
    <dbReference type="NCBI Taxonomy" id="35128"/>
    <lineage>
        <taxon>Eukaryota</taxon>
        <taxon>Sar</taxon>
        <taxon>Stramenopiles</taxon>
        <taxon>Ochrophyta</taxon>
        <taxon>Bacillariophyta</taxon>
        <taxon>Coscinodiscophyceae</taxon>
        <taxon>Thalassiosirophycidae</taxon>
        <taxon>Thalassiosirales</taxon>
        <taxon>Thalassiosiraceae</taxon>
        <taxon>Thalassiosira</taxon>
    </lineage>
</organism>
<evidence type="ECO:0000256" key="1">
    <source>
        <dbReference type="SAM" id="MobiDB-lite"/>
    </source>
</evidence>
<feature type="region of interest" description="Disordered" evidence="1">
    <location>
        <begin position="142"/>
        <end position="161"/>
    </location>
</feature>
<dbReference type="CDD" id="cd07302">
    <property type="entry name" value="CHD"/>
    <property type="match status" value="1"/>
</dbReference>
<reference evidence="4 5" key="1">
    <citation type="journal article" date="2004" name="Science">
        <title>The genome of the diatom Thalassiosira pseudonana: ecology, evolution, and metabolism.</title>
        <authorList>
            <person name="Armbrust E.V."/>
            <person name="Berges J.A."/>
            <person name="Bowler C."/>
            <person name="Green B.R."/>
            <person name="Martinez D."/>
            <person name="Putnam N.H."/>
            <person name="Zhou S."/>
            <person name="Allen A.E."/>
            <person name="Apt K.E."/>
            <person name="Bechner M."/>
            <person name="Brzezinski M.A."/>
            <person name="Chaal B.K."/>
            <person name="Chiovitti A."/>
            <person name="Davis A.K."/>
            <person name="Demarest M.S."/>
            <person name="Detter J.C."/>
            <person name="Glavina T."/>
            <person name="Goodstein D."/>
            <person name="Hadi M.Z."/>
            <person name="Hellsten U."/>
            <person name="Hildebrand M."/>
            <person name="Jenkins B.D."/>
            <person name="Jurka J."/>
            <person name="Kapitonov V.V."/>
            <person name="Kroger N."/>
            <person name="Lau W.W."/>
            <person name="Lane T.W."/>
            <person name="Larimer F.W."/>
            <person name="Lippmeier J.C."/>
            <person name="Lucas S."/>
            <person name="Medina M."/>
            <person name="Montsant A."/>
            <person name="Obornik M."/>
            <person name="Parker M.S."/>
            <person name="Palenik B."/>
            <person name="Pazour G.J."/>
            <person name="Richardson P.M."/>
            <person name="Rynearson T.A."/>
            <person name="Saito M.A."/>
            <person name="Schwartz D.C."/>
            <person name="Thamatrakoln K."/>
            <person name="Valentin K."/>
            <person name="Vardi A."/>
            <person name="Wilkerson F.P."/>
            <person name="Rokhsar D.S."/>
        </authorList>
    </citation>
    <scope>NUCLEOTIDE SEQUENCE [LARGE SCALE GENOMIC DNA]</scope>
    <source>
        <strain evidence="4 5">CCMP1335</strain>
    </source>
</reference>
<sequence>MQVDATPITSTADDDHSGKLSTISTNRVSVGFAAIVEEDGDQSDKEDESSMSDVEAILDGGRGIIHNKDKDRPAKRTSFAPDPVHWRKTTESVTRKMSPPDRSSTDQYQSEESSGIMSAVRRLTNVLSSMVLSDLRASDFTQSGTKPANNAMGASTPPQYGAGRTTIFSRGSVNSSMDYSTDGSAVQTTLHDGHAREKSCLPKMYYDGLKNMIAHPICGFPKLWDTGCDVLFTMAFAITSFDIIFRSIIDPLYFSARCRVEHPLDQSRTRRFSWLAHCNEYTGCNFGIGSFLFWCDVVGTLTFLYEISYINPMKKSQLQHVITLRGSVPVGGLSNLNMTGMVPYQWELLIVVGRVARMARFIRTSFIVTVANNLNCLQYLHPYYWQRRVCPNWDNVRISKGQDLSGSLMSSTRSTQSPDTCEEEDEFPTKVKMGFIKMLTTTFGGSRASEVQSETNASEKSGKLSERLRFGNISRESRSHVGTAMRELTGQRVAMGVILAVLLSVLFAYREPDATRGMTMMQLHGQTKYPAFADKALDIARSSVVPLLYSYTRVNDTGMVLSRTYDIDHELLDLREREILNITVHSNITYTTGLFDNRRGVYEDAKVELFTTCFILLIWIVGVTAFAGPVMTLVVQPIERMVELLAMLMKDPLGYQNTAEYRQFMQKDQEVAEKSNWDTEVLKGMETTFLMNTILRIGSLMQVGFGSAGTEIIRNNLERGRHKDVLFLNKKGTTVSCIFLFCDIRSFTDCTECLQEEVFVFTNKIAAVVHSITHSLGGSANKNIGDAFLVSWLLDDSPPEEDDDGIISSHSDRLYANSNQADKALLAVVKISAALHFDSYYIDGMKKEPKDRLLAKLSKRPGPLVQMGFGLHAGKAVQGAIGSTRKLDATYISESVEQSEFLESSTKQYGVPVLMSDAFYNLLDSVNKRRCRKVDQLLKLDDYEVGLSDPSEIIDSADKMELYTFDMDIEALFRPASNNDGENSSASSIDLELSNSRGSLRRSSMSRMPHTKRLGFSTRDLLRRNSSNLDSDTAPQPETPVTTSLAPRELVLPTGLVEYSDRCWLEQDIKKIRERYVSSGIFFSMFHDGLNSYYSRDWTHAKQCFETVMSQIDDGPSSYFLSNIDEHDGKPPKDFLGYGLM</sequence>
<dbReference type="eggNOG" id="ENOG502QQYF">
    <property type="taxonomic scope" value="Eukaryota"/>
</dbReference>
<dbReference type="EMBL" id="CM000641">
    <property type="protein sequence ID" value="EED92808.1"/>
    <property type="molecule type" value="Genomic_DNA"/>
</dbReference>
<reference evidence="4 5" key="2">
    <citation type="journal article" date="2008" name="Nature">
        <title>The Phaeodactylum genome reveals the evolutionary history of diatom genomes.</title>
        <authorList>
            <person name="Bowler C."/>
            <person name="Allen A.E."/>
            <person name="Badger J.H."/>
            <person name="Grimwood J."/>
            <person name="Jabbari K."/>
            <person name="Kuo A."/>
            <person name="Maheswari U."/>
            <person name="Martens C."/>
            <person name="Maumus F."/>
            <person name="Otillar R.P."/>
            <person name="Rayko E."/>
            <person name="Salamov A."/>
            <person name="Vandepoele K."/>
            <person name="Beszteri B."/>
            <person name="Gruber A."/>
            <person name="Heijde M."/>
            <person name="Katinka M."/>
            <person name="Mock T."/>
            <person name="Valentin K."/>
            <person name="Verret F."/>
            <person name="Berges J.A."/>
            <person name="Brownlee C."/>
            <person name="Cadoret J.P."/>
            <person name="Chiovitti A."/>
            <person name="Choi C.J."/>
            <person name="Coesel S."/>
            <person name="De Martino A."/>
            <person name="Detter J.C."/>
            <person name="Durkin C."/>
            <person name="Falciatore A."/>
            <person name="Fournet J."/>
            <person name="Haruta M."/>
            <person name="Huysman M.J."/>
            <person name="Jenkins B.D."/>
            <person name="Jiroutova K."/>
            <person name="Jorgensen R.E."/>
            <person name="Joubert Y."/>
            <person name="Kaplan A."/>
            <person name="Kroger N."/>
            <person name="Kroth P.G."/>
            <person name="La Roche J."/>
            <person name="Lindquist E."/>
            <person name="Lommer M."/>
            <person name="Martin-Jezequel V."/>
            <person name="Lopez P.J."/>
            <person name="Lucas S."/>
            <person name="Mangogna M."/>
            <person name="McGinnis K."/>
            <person name="Medlin L.K."/>
            <person name="Montsant A."/>
            <person name="Oudot-Le Secq M.P."/>
            <person name="Napoli C."/>
            <person name="Obornik M."/>
            <person name="Parker M.S."/>
            <person name="Petit J.L."/>
            <person name="Porcel B.M."/>
            <person name="Poulsen N."/>
            <person name="Robison M."/>
            <person name="Rychlewski L."/>
            <person name="Rynearson T.A."/>
            <person name="Schmutz J."/>
            <person name="Shapiro H."/>
            <person name="Siaut M."/>
            <person name="Stanley M."/>
            <person name="Sussman M.R."/>
            <person name="Taylor A.R."/>
            <person name="Vardi A."/>
            <person name="von Dassow P."/>
            <person name="Vyverman W."/>
            <person name="Willis A."/>
            <person name="Wyrwicz L.S."/>
            <person name="Rokhsar D.S."/>
            <person name="Weissenbach J."/>
            <person name="Armbrust E.V."/>
            <person name="Green B.R."/>
            <person name="Van de Peer Y."/>
            <person name="Grigoriev I.V."/>
        </authorList>
    </citation>
    <scope>NUCLEOTIDE SEQUENCE [LARGE SCALE GENOMIC DNA]</scope>
    <source>
        <strain evidence="4 5">CCMP1335</strain>
    </source>
</reference>
<dbReference type="KEGG" id="tps:THAPSDRAFT_22202"/>
<dbReference type="GO" id="GO:0035556">
    <property type="term" value="P:intracellular signal transduction"/>
    <property type="evidence" value="ECO:0007669"/>
    <property type="project" value="InterPro"/>
</dbReference>
<evidence type="ECO:0000259" key="3">
    <source>
        <dbReference type="PROSITE" id="PS50125"/>
    </source>
</evidence>